<evidence type="ECO:0000313" key="3">
    <source>
        <dbReference type="Proteomes" id="UP000195521"/>
    </source>
</evidence>
<feature type="transmembrane region" description="Helical" evidence="1">
    <location>
        <begin position="535"/>
        <end position="553"/>
    </location>
</feature>
<dbReference type="OrthoDB" id="385344at2759"/>
<name>A0A1Y1JUB7_PLAGO</name>
<dbReference type="AlphaFoldDB" id="A0A1Y1JUB7"/>
<organism evidence="2 3">
    <name type="scientific">Plasmodium gonderi</name>
    <dbReference type="NCBI Taxonomy" id="77519"/>
    <lineage>
        <taxon>Eukaryota</taxon>
        <taxon>Sar</taxon>
        <taxon>Alveolata</taxon>
        <taxon>Apicomplexa</taxon>
        <taxon>Aconoidasida</taxon>
        <taxon>Haemosporida</taxon>
        <taxon>Plasmodiidae</taxon>
        <taxon>Plasmodium</taxon>
        <taxon>Plasmodium (Plasmodium)</taxon>
    </lineage>
</organism>
<dbReference type="Pfam" id="PF05795">
    <property type="entry name" value="Plasmodium_Vir"/>
    <property type="match status" value="1"/>
</dbReference>
<reference evidence="3" key="1">
    <citation type="submission" date="2017-04" db="EMBL/GenBank/DDBJ databases">
        <title>Plasmodium gonderi genome.</title>
        <authorList>
            <person name="Arisue N."/>
            <person name="Honma H."/>
            <person name="Kawai S."/>
            <person name="Tougan T."/>
            <person name="Tanabe K."/>
            <person name="Horii T."/>
        </authorList>
    </citation>
    <scope>NUCLEOTIDE SEQUENCE [LARGE SCALE GENOMIC DNA]</scope>
    <source>
        <strain evidence="3">ATCC 30045</strain>
    </source>
</reference>
<keyword evidence="3" id="KW-1185">Reference proteome</keyword>
<dbReference type="GeneID" id="39745150"/>
<keyword evidence="1" id="KW-1133">Transmembrane helix</keyword>
<protein>
    <submittedName>
        <fullName evidence="2">Variable surface protein</fullName>
    </submittedName>
</protein>
<dbReference type="Proteomes" id="UP000195521">
    <property type="component" value="Unassembled WGS sequence"/>
</dbReference>
<evidence type="ECO:0000313" key="2">
    <source>
        <dbReference type="EMBL" id="GAW84342.1"/>
    </source>
</evidence>
<dbReference type="OMA" id="IKYKCED"/>
<comment type="caution">
    <text evidence="2">The sequence shown here is derived from an EMBL/GenBank/DDBJ whole genome shotgun (WGS) entry which is preliminary data.</text>
</comment>
<dbReference type="EMBL" id="BDQF01000243">
    <property type="protein sequence ID" value="GAW84342.1"/>
    <property type="molecule type" value="Genomic_DNA"/>
</dbReference>
<keyword evidence="1" id="KW-0812">Transmembrane</keyword>
<gene>
    <name evidence="2" type="ORF">PGO_002455</name>
</gene>
<dbReference type="InterPro" id="IPR008780">
    <property type="entry name" value="Plasmodium_Vir"/>
</dbReference>
<evidence type="ECO:0000256" key="1">
    <source>
        <dbReference type="SAM" id="Phobius"/>
    </source>
</evidence>
<sequence length="616" mass="72786">MGILGNEEELVYIGFYKIFNISFHLFILLIINIILKDLPSFKKYEVLSKEVDNNDSYENCIELKENEQAYILCKKFLRNIKSIPKLDENVINIKEVLYVIYWIFDELRKYIRDNARYTHGISDYKIIDIGNKFYKNKNSKYLLYDYTFDLEDKIKEKYLHDYFNNYEEILSCGNGQCEKYYKYVNYIKEIYYEHQRYCFAYVCDYFMHDEKFDPDDVLSELTHRIQKLSTGGISTDSSVINGNLLKPQSSKHGIDMVIKYMRCKKIKDDLDKEGIKYKCEDPAYRQHTDKRYAFRNIKNEKNDISTKEAIMKLNSKNCEHVKNNNEVIGFYCNNSSLTKQTDVTASSRNTHLREHEKLRVLQTNIGENLDFHNIMQGVKLLSSYRDISEIPLDYENNEDKKNTENFSLISETSLFPEFSKEFIKEYEDEDMPKCEYYKFKEGKLICVNPFNSSDSLQSEGGNFFITTKRGINVMISTEEKKIIPTTREENDIVNGEKKGFIFTHNGEKDSMAEQREISIVFDNNATTPYLIIQKGFMGIALVVGIFFVLFIYIKVKINFIYVFTPFGSFLRKKLLKNKKSSKKIYNKHTQKQKVRIPTSSNINQCRKRINIQYNVK</sequence>
<accession>A0A1Y1JUB7</accession>
<dbReference type="RefSeq" id="XP_028546931.1">
    <property type="nucleotide sequence ID" value="XM_028691130.1"/>
</dbReference>
<keyword evidence="1" id="KW-0472">Membrane</keyword>
<feature type="transmembrane region" description="Helical" evidence="1">
    <location>
        <begin position="12"/>
        <end position="35"/>
    </location>
</feature>
<proteinExistence type="predicted"/>